<dbReference type="InterPro" id="IPR015947">
    <property type="entry name" value="PUA-like_sf"/>
</dbReference>
<dbReference type="SUPFAM" id="SSF88697">
    <property type="entry name" value="PUA domain-like"/>
    <property type="match status" value="1"/>
</dbReference>
<evidence type="ECO:0000256" key="5">
    <source>
        <dbReference type="ARBA" id="ARBA00022490"/>
    </source>
</evidence>
<keyword evidence="16" id="KW-1185">Reference proteome</keyword>
<comment type="catalytic activity">
    <reaction evidence="11 12">
        <text>uridine(1498) in 16S rRNA + S-adenosyl-L-methionine = N(3)-methyluridine(1498) in 16S rRNA + S-adenosyl-L-homocysteine + H(+)</text>
        <dbReference type="Rhea" id="RHEA:42920"/>
        <dbReference type="Rhea" id="RHEA-COMP:10283"/>
        <dbReference type="Rhea" id="RHEA-COMP:10284"/>
        <dbReference type="ChEBI" id="CHEBI:15378"/>
        <dbReference type="ChEBI" id="CHEBI:57856"/>
        <dbReference type="ChEBI" id="CHEBI:59789"/>
        <dbReference type="ChEBI" id="CHEBI:65315"/>
        <dbReference type="ChEBI" id="CHEBI:74502"/>
        <dbReference type="EC" id="2.1.1.193"/>
    </reaction>
</comment>
<evidence type="ECO:0000256" key="4">
    <source>
        <dbReference type="ARBA" id="ARBA00013673"/>
    </source>
</evidence>
<keyword evidence="7 12" id="KW-0489">Methyltransferase</keyword>
<evidence type="ECO:0000256" key="2">
    <source>
        <dbReference type="ARBA" id="ARBA00005528"/>
    </source>
</evidence>
<evidence type="ECO:0000256" key="11">
    <source>
        <dbReference type="ARBA" id="ARBA00047944"/>
    </source>
</evidence>
<evidence type="ECO:0000256" key="10">
    <source>
        <dbReference type="ARBA" id="ARBA00025699"/>
    </source>
</evidence>
<dbReference type="Pfam" id="PF20260">
    <property type="entry name" value="PUA_4"/>
    <property type="match status" value="1"/>
</dbReference>
<evidence type="ECO:0000256" key="8">
    <source>
        <dbReference type="ARBA" id="ARBA00022679"/>
    </source>
</evidence>
<evidence type="ECO:0000256" key="12">
    <source>
        <dbReference type="PIRNR" id="PIRNR015601"/>
    </source>
</evidence>
<dbReference type="InterPro" id="IPR029026">
    <property type="entry name" value="tRNA_m1G_MTases_N"/>
</dbReference>
<dbReference type="Gene3D" id="3.40.1280.10">
    <property type="match status" value="1"/>
</dbReference>
<keyword evidence="9 12" id="KW-0949">S-adenosyl-L-methionine</keyword>
<dbReference type="Proteomes" id="UP000244571">
    <property type="component" value="Chromosome"/>
</dbReference>
<comment type="similarity">
    <text evidence="2 12">Belongs to the RNA methyltransferase RsmE family.</text>
</comment>
<gene>
    <name evidence="15" type="ORF">DBV39_08120</name>
</gene>
<dbReference type="PANTHER" id="PTHR30027:SF3">
    <property type="entry name" value="16S RRNA (URACIL(1498)-N(3))-METHYLTRANSFERASE"/>
    <property type="match status" value="1"/>
</dbReference>
<dbReference type="AlphaFoldDB" id="A0A2R4XIN6"/>
<dbReference type="NCBIfam" id="NF008692">
    <property type="entry name" value="PRK11713.1-5"/>
    <property type="match status" value="1"/>
</dbReference>
<dbReference type="GO" id="GO:0005737">
    <property type="term" value="C:cytoplasm"/>
    <property type="evidence" value="ECO:0007669"/>
    <property type="project" value="UniProtKB-SubCell"/>
</dbReference>
<evidence type="ECO:0000256" key="1">
    <source>
        <dbReference type="ARBA" id="ARBA00004496"/>
    </source>
</evidence>
<feature type="domain" description="Ribosomal RNA small subunit methyltransferase E PUA-like" evidence="14">
    <location>
        <begin position="24"/>
        <end position="70"/>
    </location>
</feature>
<evidence type="ECO:0000256" key="7">
    <source>
        <dbReference type="ARBA" id="ARBA00022603"/>
    </source>
</evidence>
<accession>A0A2R4XIN6</accession>
<dbReference type="InterPro" id="IPR006700">
    <property type="entry name" value="RsmE"/>
</dbReference>
<comment type="subcellular location">
    <subcellularLocation>
        <location evidence="1 12">Cytoplasm</location>
    </subcellularLocation>
</comment>
<evidence type="ECO:0000259" key="14">
    <source>
        <dbReference type="Pfam" id="PF20260"/>
    </source>
</evidence>
<evidence type="ECO:0000313" key="15">
    <source>
        <dbReference type="EMBL" id="AWB33671.1"/>
    </source>
</evidence>
<evidence type="ECO:0000256" key="6">
    <source>
        <dbReference type="ARBA" id="ARBA00022552"/>
    </source>
</evidence>
<dbReference type="EMBL" id="CP028901">
    <property type="protein sequence ID" value="AWB33671.1"/>
    <property type="molecule type" value="Genomic_DNA"/>
</dbReference>
<comment type="function">
    <text evidence="10 12">Specifically methylates the N3 position of the uracil ring of uridine 1498 (m3U1498) in 16S rRNA. Acts on the fully assembled 30S ribosomal subunit.</text>
</comment>
<dbReference type="InterPro" id="IPR046887">
    <property type="entry name" value="RsmE_PUA-like"/>
</dbReference>
<keyword evidence="8 12" id="KW-0808">Transferase</keyword>
<dbReference type="PANTHER" id="PTHR30027">
    <property type="entry name" value="RIBOSOMAL RNA SMALL SUBUNIT METHYLTRANSFERASE E"/>
    <property type="match status" value="1"/>
</dbReference>
<dbReference type="KEGG" id="boz:DBV39_08120"/>
<reference evidence="15 16" key="1">
    <citation type="submission" date="2018-04" db="EMBL/GenBank/DDBJ databases">
        <title>Bordetella sp. HZ20 isolated from seawater.</title>
        <authorList>
            <person name="Sun C."/>
        </authorList>
    </citation>
    <scope>NUCLEOTIDE SEQUENCE [LARGE SCALE GENOMIC DNA]</scope>
    <source>
        <strain evidence="15 16">HZ20</strain>
    </source>
</reference>
<evidence type="ECO:0000259" key="13">
    <source>
        <dbReference type="Pfam" id="PF04452"/>
    </source>
</evidence>
<dbReference type="EC" id="2.1.1.193" evidence="3 12"/>
<name>A0A2R4XIN6_9BURK</name>
<keyword evidence="5 12" id="KW-0963">Cytoplasm</keyword>
<dbReference type="CDD" id="cd18084">
    <property type="entry name" value="RsmE-like"/>
    <property type="match status" value="1"/>
</dbReference>
<protein>
    <recommendedName>
        <fullName evidence="4 12">Ribosomal RNA small subunit methyltransferase E</fullName>
        <ecNumber evidence="3 12">2.1.1.193</ecNumber>
    </recommendedName>
</protein>
<proteinExistence type="inferred from homology"/>
<dbReference type="SUPFAM" id="SSF75217">
    <property type="entry name" value="alpha/beta knot"/>
    <property type="match status" value="1"/>
</dbReference>
<dbReference type="InterPro" id="IPR029028">
    <property type="entry name" value="Alpha/beta_knot_MTases"/>
</dbReference>
<evidence type="ECO:0000256" key="3">
    <source>
        <dbReference type="ARBA" id="ARBA00012328"/>
    </source>
</evidence>
<evidence type="ECO:0000256" key="9">
    <source>
        <dbReference type="ARBA" id="ARBA00022691"/>
    </source>
</evidence>
<dbReference type="InterPro" id="IPR046886">
    <property type="entry name" value="RsmE_MTase_dom"/>
</dbReference>
<feature type="domain" description="Ribosomal RNA small subunit methyltransferase E methyltransferase" evidence="13">
    <location>
        <begin position="81"/>
        <end position="244"/>
    </location>
</feature>
<keyword evidence="6 12" id="KW-0698">rRNA processing</keyword>
<evidence type="ECO:0000313" key="16">
    <source>
        <dbReference type="Proteomes" id="UP000244571"/>
    </source>
</evidence>
<dbReference type="GO" id="GO:0070042">
    <property type="term" value="F:rRNA (uridine-N3-)-methyltransferase activity"/>
    <property type="evidence" value="ECO:0007669"/>
    <property type="project" value="TreeGrafter"/>
</dbReference>
<dbReference type="PIRSF" id="PIRSF015601">
    <property type="entry name" value="MTase_slr0722"/>
    <property type="match status" value="1"/>
</dbReference>
<dbReference type="GO" id="GO:0070475">
    <property type="term" value="P:rRNA base methylation"/>
    <property type="evidence" value="ECO:0007669"/>
    <property type="project" value="TreeGrafter"/>
</dbReference>
<dbReference type="Pfam" id="PF04452">
    <property type="entry name" value="Methyltrans_RNA"/>
    <property type="match status" value="1"/>
</dbReference>
<dbReference type="NCBIfam" id="TIGR00046">
    <property type="entry name" value="RsmE family RNA methyltransferase"/>
    <property type="match status" value="1"/>
</dbReference>
<sequence length="257" mass="28244">MISSMTTARFFCDTRLEHCDTIELPDDVAHHVRVRRLREGEPIVLFDGKGRQAEARISVISKSLCQAKIESSSLVSREISGKITLVQAMASQDKMDWIIEKATELGVTRMIAVQASRSVVKLNSDRASKRAAHGRRLIESASEQCGRNHLMQLLMPHSLKQAIEACKDQPMLACVLSEAALPLTSESLLETVRRHQGCSVFIGPEGGWAPDEQNELIKAGAVAISLGRRVLRTETAGLAAVSALTALQRWDHPETVQ</sequence>
<organism evidence="15 16">
    <name type="scientific">Orrella marina</name>
    <dbReference type="NCBI Taxonomy" id="2163011"/>
    <lineage>
        <taxon>Bacteria</taxon>
        <taxon>Pseudomonadati</taxon>
        <taxon>Pseudomonadota</taxon>
        <taxon>Betaproteobacteria</taxon>
        <taxon>Burkholderiales</taxon>
        <taxon>Alcaligenaceae</taxon>
        <taxon>Orrella</taxon>
    </lineage>
</organism>